<evidence type="ECO:0000313" key="7">
    <source>
        <dbReference type="Proteomes" id="UP000634011"/>
    </source>
</evidence>
<dbReference type="NCBIfam" id="TIGR02329">
    <property type="entry name" value="propionate_PrpR"/>
    <property type="match status" value="1"/>
</dbReference>
<accession>A0A923KMW7</accession>
<dbReference type="InterPro" id="IPR010524">
    <property type="entry name" value="Sig_transdc_resp-reg_PrpR_N"/>
</dbReference>
<dbReference type="SUPFAM" id="SSF52540">
    <property type="entry name" value="P-loop containing nucleoside triphosphate hydrolases"/>
    <property type="match status" value="1"/>
</dbReference>
<dbReference type="InterPro" id="IPR003593">
    <property type="entry name" value="AAA+_ATPase"/>
</dbReference>
<dbReference type="FunFam" id="3.40.50.300:FF:000006">
    <property type="entry name" value="DNA-binding transcriptional regulator NtrC"/>
    <property type="match status" value="1"/>
</dbReference>
<keyword evidence="2" id="KW-0067">ATP-binding</keyword>
<dbReference type="Gene3D" id="3.40.50.300">
    <property type="entry name" value="P-loop containing nucleotide triphosphate hydrolases"/>
    <property type="match status" value="1"/>
</dbReference>
<gene>
    <name evidence="6" type="primary">prpR</name>
    <name evidence="6" type="ORF">H8K32_00560</name>
</gene>
<dbReference type="PANTHER" id="PTHR32071:SF81">
    <property type="entry name" value="PROPIONATE CATABOLISM OPERON REGULATORY PROTEIN"/>
    <property type="match status" value="1"/>
</dbReference>
<evidence type="ECO:0000256" key="4">
    <source>
        <dbReference type="ARBA" id="ARBA00023163"/>
    </source>
</evidence>
<dbReference type="AlphaFoldDB" id="A0A923KMW7"/>
<dbReference type="GO" id="GO:0006355">
    <property type="term" value="P:regulation of DNA-templated transcription"/>
    <property type="evidence" value="ECO:0007669"/>
    <property type="project" value="InterPro"/>
</dbReference>
<dbReference type="PRINTS" id="PR01590">
    <property type="entry name" value="HTHFIS"/>
</dbReference>
<keyword evidence="3" id="KW-0805">Transcription regulation</keyword>
<dbReference type="InterPro" id="IPR002197">
    <property type="entry name" value="HTH_Fis"/>
</dbReference>
<dbReference type="Pfam" id="PF00158">
    <property type="entry name" value="Sigma54_activat"/>
    <property type="match status" value="1"/>
</dbReference>
<dbReference type="InterPro" id="IPR009057">
    <property type="entry name" value="Homeodomain-like_sf"/>
</dbReference>
<dbReference type="PROSITE" id="PS00688">
    <property type="entry name" value="SIGMA54_INTERACT_3"/>
    <property type="match status" value="1"/>
</dbReference>
<dbReference type="InterPro" id="IPR025944">
    <property type="entry name" value="Sigma_54_int_dom_CS"/>
</dbReference>
<dbReference type="Gene3D" id="1.20.5.170">
    <property type="match status" value="1"/>
</dbReference>
<dbReference type="CDD" id="cd00009">
    <property type="entry name" value="AAA"/>
    <property type="match status" value="1"/>
</dbReference>
<dbReference type="SMART" id="SM00382">
    <property type="entry name" value="AAA"/>
    <property type="match status" value="1"/>
</dbReference>
<dbReference type="Pfam" id="PF02954">
    <property type="entry name" value="HTH_8"/>
    <property type="match status" value="1"/>
</dbReference>
<proteinExistence type="predicted"/>
<dbReference type="PANTHER" id="PTHR32071">
    <property type="entry name" value="TRANSCRIPTIONAL REGULATORY PROTEIN"/>
    <property type="match status" value="1"/>
</dbReference>
<name>A0A923KMW7_9BURK</name>
<dbReference type="InterPro" id="IPR027417">
    <property type="entry name" value="P-loop_NTPase"/>
</dbReference>
<dbReference type="GO" id="GO:0005524">
    <property type="term" value="F:ATP binding"/>
    <property type="evidence" value="ECO:0007669"/>
    <property type="project" value="UniProtKB-KW"/>
</dbReference>
<dbReference type="EMBL" id="JACOFV010000001">
    <property type="protein sequence ID" value="MBC3860579.1"/>
    <property type="molecule type" value="Genomic_DNA"/>
</dbReference>
<dbReference type="NCBIfam" id="NF011953">
    <property type="entry name" value="PRK15424.1"/>
    <property type="match status" value="1"/>
</dbReference>
<comment type="caution">
    <text evidence="6">The sequence shown here is derived from an EMBL/GenBank/DDBJ whole genome shotgun (WGS) entry which is preliminary data.</text>
</comment>
<dbReference type="GO" id="GO:0019629">
    <property type="term" value="P:propionate catabolic process, 2-methylcitrate cycle"/>
    <property type="evidence" value="ECO:0007669"/>
    <property type="project" value="InterPro"/>
</dbReference>
<dbReference type="GO" id="GO:0043565">
    <property type="term" value="F:sequence-specific DNA binding"/>
    <property type="evidence" value="ECO:0007669"/>
    <property type="project" value="InterPro"/>
</dbReference>
<dbReference type="GO" id="GO:0000156">
    <property type="term" value="F:phosphorelay response regulator activity"/>
    <property type="evidence" value="ECO:0007669"/>
    <property type="project" value="InterPro"/>
</dbReference>
<dbReference type="InterPro" id="IPR012704">
    <property type="entry name" value="Sig_transdc_resp-reg_PrpR"/>
</dbReference>
<dbReference type="Gene3D" id="1.10.8.60">
    <property type="match status" value="1"/>
</dbReference>
<evidence type="ECO:0000256" key="1">
    <source>
        <dbReference type="ARBA" id="ARBA00022741"/>
    </source>
</evidence>
<protein>
    <submittedName>
        <fullName evidence="6">Propionate catabolism operon regulatory protein PrpR</fullName>
    </submittedName>
</protein>
<dbReference type="SUPFAM" id="SSF159800">
    <property type="entry name" value="PrpR receptor domain-like"/>
    <property type="match status" value="1"/>
</dbReference>
<evidence type="ECO:0000313" key="6">
    <source>
        <dbReference type="EMBL" id="MBC3860579.1"/>
    </source>
</evidence>
<dbReference type="GO" id="GO:0005737">
    <property type="term" value="C:cytoplasm"/>
    <property type="evidence" value="ECO:0007669"/>
    <property type="project" value="InterPro"/>
</dbReference>
<dbReference type="SUPFAM" id="SSF46689">
    <property type="entry name" value="Homeodomain-like"/>
    <property type="match status" value="1"/>
</dbReference>
<dbReference type="Pfam" id="PF06506">
    <property type="entry name" value="PrpR_N"/>
    <property type="match status" value="1"/>
</dbReference>
<sequence>MKHPTSQRDPQDKPIIWTVSISRLFDMFRDIMVEYDANANIVPLHMGFEDAVQHIRERLQTERCDVVIAAGSNGAYLKNRLPVPVVIAKASGFDVMQGLARARKVSSEIGIITYQETMPELADFKTTFGFNIEQRTYVTEEDARAQIGELKASGIQAIVGAGLITDLAEEAGLTGIFMYSASSIRQAFDDALELARLTALESAKGRRPSTDAPRARHGIKDLRGDSMAMQATRRAIELYARSTSTVLLQGETGTGKELAAQAIHKESPRTRFPFIAINCGAIAESLLESELFGYEDGAFTGSRRGGHAGLLEAAHRGTLFLDEIGEMPINLQTRLLRVLEEREIVRVGGVRPIPVDVRVISATHCDLESRIREGRFRADLFYRLAILRLQLPPLRDRHEDILPLAEWSLKQALANLGTRPHVNLHAEINTCRPLMEQYSWPGNVRELRNMMERLALFLSAEPLQALTLNFVRKTCPELISSSYSSVNTENEFSDKKTSSEENISIEQVMERFNHNREAAAAYLGISRTTLWRKLKKH</sequence>
<dbReference type="Proteomes" id="UP000634011">
    <property type="component" value="Unassembled WGS sequence"/>
</dbReference>
<evidence type="ECO:0000256" key="2">
    <source>
        <dbReference type="ARBA" id="ARBA00022840"/>
    </source>
</evidence>
<dbReference type="PROSITE" id="PS50045">
    <property type="entry name" value="SIGMA54_INTERACT_4"/>
    <property type="match status" value="1"/>
</dbReference>
<dbReference type="Pfam" id="PF25601">
    <property type="entry name" value="AAA_lid_14"/>
    <property type="match status" value="1"/>
</dbReference>
<reference evidence="6" key="1">
    <citation type="submission" date="2020-08" db="EMBL/GenBank/DDBJ databases">
        <title>Novel species isolated from subtropical streams in China.</title>
        <authorList>
            <person name="Lu H."/>
        </authorList>
    </citation>
    <scope>NUCLEOTIDE SEQUENCE</scope>
    <source>
        <strain evidence="6">KACC 12607</strain>
    </source>
</reference>
<evidence type="ECO:0000256" key="3">
    <source>
        <dbReference type="ARBA" id="ARBA00023015"/>
    </source>
</evidence>
<dbReference type="Gene3D" id="1.10.10.60">
    <property type="entry name" value="Homeodomain-like"/>
    <property type="match status" value="1"/>
</dbReference>
<dbReference type="InterPro" id="IPR002078">
    <property type="entry name" value="Sigma_54_int"/>
</dbReference>
<dbReference type="Gene3D" id="3.40.50.2300">
    <property type="match status" value="1"/>
</dbReference>
<dbReference type="RefSeq" id="WP_186910521.1">
    <property type="nucleotide sequence ID" value="NZ_JACOFV010000001.1"/>
</dbReference>
<keyword evidence="7" id="KW-1185">Reference proteome</keyword>
<feature type="domain" description="Sigma-54 factor interaction" evidence="5">
    <location>
        <begin position="222"/>
        <end position="456"/>
    </location>
</feature>
<dbReference type="InterPro" id="IPR058031">
    <property type="entry name" value="AAA_lid_NorR"/>
</dbReference>
<keyword evidence="1" id="KW-0547">Nucleotide-binding</keyword>
<keyword evidence="4" id="KW-0804">Transcription</keyword>
<evidence type="ECO:0000259" key="5">
    <source>
        <dbReference type="PROSITE" id="PS50045"/>
    </source>
</evidence>
<organism evidence="6 7">
    <name type="scientific">Undibacterium jejuense</name>
    <dbReference type="NCBI Taxonomy" id="1344949"/>
    <lineage>
        <taxon>Bacteria</taxon>
        <taxon>Pseudomonadati</taxon>
        <taxon>Pseudomonadota</taxon>
        <taxon>Betaproteobacteria</taxon>
        <taxon>Burkholderiales</taxon>
        <taxon>Oxalobacteraceae</taxon>
        <taxon>Undibacterium</taxon>
    </lineage>
</organism>